<accession>A0ACC0D4C9</accession>
<name>A0ACC0D4C9_9PEZI</name>
<dbReference type="Proteomes" id="UP001497680">
    <property type="component" value="Unassembled WGS sequence"/>
</dbReference>
<gene>
    <name evidence="1" type="ORF">F4821DRAFT_236169</name>
</gene>
<dbReference type="EMBL" id="MU394307">
    <property type="protein sequence ID" value="KAI6087602.1"/>
    <property type="molecule type" value="Genomic_DNA"/>
</dbReference>
<protein>
    <submittedName>
        <fullName evidence="1">Uncharacterized protein</fullName>
    </submittedName>
</protein>
<proteinExistence type="predicted"/>
<comment type="caution">
    <text evidence="1">The sequence shown here is derived from an EMBL/GenBank/DDBJ whole genome shotgun (WGS) entry which is preliminary data.</text>
</comment>
<evidence type="ECO:0000313" key="2">
    <source>
        <dbReference type="Proteomes" id="UP001497680"/>
    </source>
</evidence>
<keyword evidence="2" id="KW-1185">Reference proteome</keyword>
<sequence length="157" mass="18003">MSGMKEDEFPILGSTQRCDRHFEELLKTLHKWTTGSSQATGQRYTFRSKELVLDYKLRLQFWAGSVGVDDELMDCLDTQLRKKPDLRTLVLQLLQLVDTNLQRILHFESPRNRLGLVVHYIFKPWLGPPTLTPASGAALDAIQGCIERLNHLAITIR</sequence>
<evidence type="ECO:0000313" key="1">
    <source>
        <dbReference type="EMBL" id="KAI6087602.1"/>
    </source>
</evidence>
<reference evidence="1 2" key="1">
    <citation type="journal article" date="2022" name="New Phytol.">
        <title>Ecological generalism drives hyperdiversity of secondary metabolite gene clusters in xylarialean endophytes.</title>
        <authorList>
            <person name="Franco M.E.E."/>
            <person name="Wisecaver J.H."/>
            <person name="Arnold A.E."/>
            <person name="Ju Y.M."/>
            <person name="Slot J.C."/>
            <person name="Ahrendt S."/>
            <person name="Moore L.P."/>
            <person name="Eastman K.E."/>
            <person name="Scott K."/>
            <person name="Konkel Z."/>
            <person name="Mondo S.J."/>
            <person name="Kuo A."/>
            <person name="Hayes R.D."/>
            <person name="Haridas S."/>
            <person name="Andreopoulos B."/>
            <person name="Riley R."/>
            <person name="LaButti K."/>
            <person name="Pangilinan J."/>
            <person name="Lipzen A."/>
            <person name="Amirebrahimi M."/>
            <person name="Yan J."/>
            <person name="Adam C."/>
            <person name="Keymanesh K."/>
            <person name="Ng V."/>
            <person name="Louie K."/>
            <person name="Northen T."/>
            <person name="Drula E."/>
            <person name="Henrissat B."/>
            <person name="Hsieh H.M."/>
            <person name="Youens-Clark K."/>
            <person name="Lutzoni F."/>
            <person name="Miadlikowska J."/>
            <person name="Eastwood D.C."/>
            <person name="Hamelin R.C."/>
            <person name="Grigoriev I.V."/>
            <person name="U'Ren J.M."/>
        </authorList>
    </citation>
    <scope>NUCLEOTIDE SEQUENCE [LARGE SCALE GENOMIC DNA]</scope>
    <source>
        <strain evidence="1 2">ER1909</strain>
    </source>
</reference>
<organism evidence="1 2">
    <name type="scientific">Hypoxylon rubiginosum</name>
    <dbReference type="NCBI Taxonomy" id="110542"/>
    <lineage>
        <taxon>Eukaryota</taxon>
        <taxon>Fungi</taxon>
        <taxon>Dikarya</taxon>
        <taxon>Ascomycota</taxon>
        <taxon>Pezizomycotina</taxon>
        <taxon>Sordariomycetes</taxon>
        <taxon>Xylariomycetidae</taxon>
        <taxon>Xylariales</taxon>
        <taxon>Hypoxylaceae</taxon>
        <taxon>Hypoxylon</taxon>
    </lineage>
</organism>